<evidence type="ECO:0000256" key="1">
    <source>
        <dbReference type="SAM" id="MobiDB-lite"/>
    </source>
</evidence>
<proteinExistence type="predicted"/>
<name>A0A9P0EAY2_NEZVI</name>
<dbReference type="OrthoDB" id="6624200at2759"/>
<dbReference type="Proteomes" id="UP001152798">
    <property type="component" value="Chromosome 3"/>
</dbReference>
<accession>A0A9P0EAY2</accession>
<organism evidence="3 4">
    <name type="scientific">Nezara viridula</name>
    <name type="common">Southern green stink bug</name>
    <name type="synonym">Cimex viridulus</name>
    <dbReference type="NCBI Taxonomy" id="85310"/>
    <lineage>
        <taxon>Eukaryota</taxon>
        <taxon>Metazoa</taxon>
        <taxon>Ecdysozoa</taxon>
        <taxon>Arthropoda</taxon>
        <taxon>Hexapoda</taxon>
        <taxon>Insecta</taxon>
        <taxon>Pterygota</taxon>
        <taxon>Neoptera</taxon>
        <taxon>Paraneoptera</taxon>
        <taxon>Hemiptera</taxon>
        <taxon>Heteroptera</taxon>
        <taxon>Panheteroptera</taxon>
        <taxon>Pentatomomorpha</taxon>
        <taxon>Pentatomoidea</taxon>
        <taxon>Pentatomidae</taxon>
        <taxon>Pentatominae</taxon>
        <taxon>Nezara</taxon>
    </lineage>
</organism>
<protein>
    <recommendedName>
        <fullName evidence="2">C2H2-type domain-containing protein</fullName>
    </recommendedName>
</protein>
<sequence length="383" mass="43067">MNTTPVVVKRPRGRPRTRGLDGTNKNAKGLHVAKWKPIGPDKHTWKVALTSVKTLTKAPTLKDVESPEVISLDGDDEEANIVEEEDIEELLDSKNNSEIGNAMEVISLVDEESSSDEEKDTPLGTAKVSFLDPENRKIHKFIKILNADDENELIDVENVSSDSDIEEIIENEKRIYITIDPDDYKKVMKEKSSQEDLKKVIKTSPEEFKMIRNKNKPVHEGKKKMKKNKFMIDSSRNSIVEGTDLSDSFINKLNEPVSSESPDSLKGPNIPKALCCHSCSFVCFKEEELTFHIAVKHPSKESLRTYTAAEIQELEREMRDQADDCSSCSQALWYLPTLRAHALIHSTGQVGCEACHHGTSVIKLLMDHLESHVGSEEEEDSDL</sequence>
<keyword evidence="4" id="KW-1185">Reference proteome</keyword>
<reference evidence="3" key="1">
    <citation type="submission" date="2022-01" db="EMBL/GenBank/DDBJ databases">
        <authorList>
            <person name="King R."/>
        </authorList>
    </citation>
    <scope>NUCLEOTIDE SEQUENCE</scope>
</reference>
<dbReference type="EMBL" id="OV725079">
    <property type="protein sequence ID" value="CAH1395422.1"/>
    <property type="molecule type" value="Genomic_DNA"/>
</dbReference>
<dbReference type="InterPro" id="IPR013087">
    <property type="entry name" value="Znf_C2H2_type"/>
</dbReference>
<evidence type="ECO:0000313" key="4">
    <source>
        <dbReference type="Proteomes" id="UP001152798"/>
    </source>
</evidence>
<evidence type="ECO:0000259" key="2">
    <source>
        <dbReference type="PROSITE" id="PS00028"/>
    </source>
</evidence>
<gene>
    <name evidence="3" type="ORF">NEZAVI_LOCUS5705</name>
</gene>
<evidence type="ECO:0000313" key="3">
    <source>
        <dbReference type="EMBL" id="CAH1395422.1"/>
    </source>
</evidence>
<feature type="region of interest" description="Disordered" evidence="1">
    <location>
        <begin position="1"/>
        <end position="28"/>
    </location>
</feature>
<dbReference type="AlphaFoldDB" id="A0A9P0EAY2"/>
<feature type="domain" description="C2H2-type" evidence="2">
    <location>
        <begin position="325"/>
        <end position="345"/>
    </location>
</feature>
<dbReference type="PROSITE" id="PS00028">
    <property type="entry name" value="ZINC_FINGER_C2H2_1"/>
    <property type="match status" value="1"/>
</dbReference>